<accession>A0A071ME85</accession>
<dbReference type="PANTHER" id="PTHR13847">
    <property type="entry name" value="SARCOSINE DEHYDROGENASE-RELATED"/>
    <property type="match status" value="1"/>
</dbReference>
<evidence type="ECO:0000259" key="2">
    <source>
        <dbReference type="Pfam" id="PF01266"/>
    </source>
</evidence>
<dbReference type="SUPFAM" id="SSF51905">
    <property type="entry name" value="FAD/NAD(P)-binding domain"/>
    <property type="match status" value="1"/>
</dbReference>
<dbReference type="EMBL" id="JJOA01000012">
    <property type="protein sequence ID" value="KEA58920.1"/>
    <property type="molecule type" value="Genomic_DNA"/>
</dbReference>
<comment type="caution">
    <text evidence="3">The sequence shown here is derived from an EMBL/GenBank/DDBJ whole genome shotgun (WGS) entry which is preliminary data.</text>
</comment>
<dbReference type="InterPro" id="IPR006076">
    <property type="entry name" value="FAD-dep_OxRdtase"/>
</dbReference>
<dbReference type="InterPro" id="IPR036188">
    <property type="entry name" value="FAD/NAD-bd_sf"/>
</dbReference>
<dbReference type="Gene3D" id="3.30.9.10">
    <property type="entry name" value="D-Amino Acid Oxidase, subunit A, domain 2"/>
    <property type="match status" value="1"/>
</dbReference>
<gene>
    <name evidence="3" type="ORF">DT99_14040</name>
</gene>
<protein>
    <submittedName>
        <fullName evidence="3">FAD-dependent oxidoreductase</fullName>
    </submittedName>
</protein>
<dbReference type="Gene3D" id="3.50.50.60">
    <property type="entry name" value="FAD/NAD(P)-binding domain"/>
    <property type="match status" value="1"/>
</dbReference>
<dbReference type="AlphaFoldDB" id="A0A071ME85"/>
<name>A0A071ME85_9BURK</name>
<dbReference type="GO" id="GO:0016491">
    <property type="term" value="F:oxidoreductase activity"/>
    <property type="evidence" value="ECO:0007669"/>
    <property type="project" value="UniProtKB-KW"/>
</dbReference>
<dbReference type="OrthoDB" id="8993739at2"/>
<keyword evidence="1" id="KW-0560">Oxidoreductase</keyword>
<organism evidence="3">
    <name type="scientific">Burkholderia cenocepacia</name>
    <dbReference type="NCBI Taxonomy" id="95486"/>
    <lineage>
        <taxon>Bacteria</taxon>
        <taxon>Pseudomonadati</taxon>
        <taxon>Pseudomonadota</taxon>
        <taxon>Betaproteobacteria</taxon>
        <taxon>Burkholderiales</taxon>
        <taxon>Burkholderiaceae</taxon>
        <taxon>Burkholderia</taxon>
        <taxon>Burkholderia cepacia complex</taxon>
    </lineage>
</organism>
<feature type="domain" description="FAD dependent oxidoreductase" evidence="2">
    <location>
        <begin position="2"/>
        <end position="366"/>
    </location>
</feature>
<reference evidence="3" key="1">
    <citation type="submission" date="2014-04" db="EMBL/GenBank/DDBJ databases">
        <title>In planta biocontrol of soil-borne Fusarium wilt of banana through a plant endophytic bacterium, Burkholderia cenocepacia 869T2.</title>
        <authorList>
            <person name="Ho Y.-N."/>
            <person name="Chiang H.-M."/>
            <person name="Chao C.-P."/>
            <person name="Su C.-C."/>
            <person name="Hsu H.-F."/>
            <person name="Guo C.-T."/>
            <person name="Hsieh J.-L."/>
            <person name="Huang C.-C."/>
        </authorList>
    </citation>
    <scope>NUCLEOTIDE SEQUENCE [LARGE SCALE GENOMIC DNA]</scope>
    <source>
        <strain evidence="3">869T2</strain>
    </source>
</reference>
<dbReference type="GO" id="GO:0005737">
    <property type="term" value="C:cytoplasm"/>
    <property type="evidence" value="ECO:0007669"/>
    <property type="project" value="TreeGrafter"/>
</dbReference>
<sequence length="461" mass="50279">MKIAILGNGILGLMTARAWQRAEPGIELVVVGPAQRPGSATRAAAAMLNSFTELEGDSLGTPLDRFKFELSRAATAAWPGVFAEICTPAHAVAHGFGTYVLNNAATDALDDENFAAMRRFCREFEEPCEAVDPAGIPNYHPHPQFRALNAVYLRREGWTNPKQFLDALQASVAAAGHVTFVSAEVERIDVASGRVTGARLSDGSTVEADRFVLCNGANLTRVLQASVPELPVQRLFYGIGMSIELQSSENVHTHCVRTTNRGLACGVYSAPYGPDRTLVGASNYISPVPHEHGHAGSAYTLLKSAMDQINTRFSRANLVNVNVGWRPTTSDLYPLIGATSVRDLWILGGTKRDGFHLSPVLCRDLVAAMRGEPIDPRYADLAPERPLIRNLSREAAIAKTVRHQINAAFQHDFVPARNRMVEQLERASRADLEALHDRLGATDWGIPPELVDMYRYGHIPA</sequence>
<evidence type="ECO:0000256" key="1">
    <source>
        <dbReference type="ARBA" id="ARBA00023002"/>
    </source>
</evidence>
<dbReference type="Pfam" id="PF01266">
    <property type="entry name" value="DAO"/>
    <property type="match status" value="1"/>
</dbReference>
<evidence type="ECO:0000313" key="3">
    <source>
        <dbReference type="EMBL" id="KEA58920.1"/>
    </source>
</evidence>
<proteinExistence type="predicted"/>